<dbReference type="Pfam" id="PF00595">
    <property type="entry name" value="PDZ"/>
    <property type="match status" value="1"/>
</dbReference>
<dbReference type="Gene3D" id="2.30.42.10">
    <property type="match status" value="1"/>
</dbReference>
<dbReference type="CTD" id="57716"/>
<feature type="region of interest" description="Disordered" evidence="3">
    <location>
        <begin position="1578"/>
        <end position="1623"/>
    </location>
</feature>
<dbReference type="GO" id="GO:0005634">
    <property type="term" value="C:nucleus"/>
    <property type="evidence" value="ECO:0007669"/>
    <property type="project" value="UniProtKB-SubCell"/>
</dbReference>
<dbReference type="GO" id="GO:0032287">
    <property type="term" value="P:peripheral nervous system myelin maintenance"/>
    <property type="evidence" value="ECO:0007669"/>
    <property type="project" value="TreeGrafter"/>
</dbReference>
<sequence length="1835" mass="196330">MAAQLVAMEKTIEASELLEMVVETEAEAGARGLRVAGGGKQGLFVKDVLKDSPAARVLSLQEGDQLLSARVFFDNIKYEDALQILKCAEPYKISFCLKRVVPSADVSRKPGTSTFEVRGPKAKMAKLNIQSLSSLKRRKKKKKRVMVKSLQETEAHGSEDLASGKLEITPVDVEFSLPKFSKLRKAKSAGEVAVAEPSPDISLKLSSLETKRHKLKFPRLKVKEAAAARMEEAVARLDMGLPKVGVELKEAGKGGVEGKTFRFTIPFPKTKKPKEEAGAKMEMGFQAPQVELSLPLPKMGPDDESLKAGTKGERIPESQFGLAKVEAALPKVSASALEIHEGVLQAGLKLPTAEVVAPKVDVDLALPKLECVAPEVAPKREGFRIKVPKFGISAEEAELKLPLMKAPALEMALGESREKAEDLEDKLKPGVSMPSLEVVAPGVDLELPLPKGKTDMESPEISVKVPSVRLPKLGSKAQEEGEGKLPQVEISIGKLESPKADKMKGSIIQIPSLEISLMEQQLESEEVARVADDSKVKFPEMRMPSLGISAPKVQDIAFPKAMGDLAAPCGRAKPKEAAEGAGFKFQMPQISLPKFDLPVKAAPSPPPVHVKMLKPEGDVGAKVNLPKVDFSLSAVKMPGVQLPKVPKPELDISVEKPKVEVTVPPARLSFPSATVPALDIELPKVGVELDLAKAERDTSEQVPKAHEVTLETVGKGLGIEISIPKCQMTQPELEPRMRAIEGPTVTEVVARIPKVDLAFEKQPADTEGAEPDLEMKGKLWPKTDLEVGGFAPGAKMKLPTVEIPAVSLPEMTVESQAKLKSSRFSLSKFGISGPKVWSKTSPEVSVSEVEGAEAADLGSRLKFPKFGISFPRSKRGAEVEDAKLALEAEGQVPKERLDKTTESRMKLPMVDVDIGHPQGKEEWSGMDGEGAPLELPGVKFKGPKFSLPRFGGKGKEEEWGSLESGEGKLQGGKEGLAGRAEPQTLEKSAKASKFRVASLGLMRREVEGKAKKVSGSPKEEPRSKLGKMPKLKHSSLKAEEGKGKFHLPAPQLDVKVLPQAELPKPGARAETGLISELESPSFRVQLPSVEIAVPSPKTEGEVTLEKLAVDVSRAETQCHEGELKILRVPSVDVSAPTLELDIGLPMAGKEEGILLAAPSTDAKIKLPKAELAKLGKGEDGGTEAAMQLLGHRLGFGKEGEKDLAGVAEASALGTKIRLPKVDISLPKAWMSDVELPLGKVELGLEGPEAKFNKSSAGLPKFSTPKVKPPELELDVSLEGGMMPKVKVGAPSVKWPQFGTPGSEGEGEGEENLPRVPQLELKAPKLRGSTEALSSETGAKEGKYKMPALPLGLGKLETEAGMGTDESKFKLKLPSLSISKPDVELSIDTQPLCPPAEEPELTFKIPQVALPEIRFSAEQEEEKEARVEAGKVAGMADLEVDVGGLEGMLKMPKIGMPAFGAIGTKGGTETTTQSQRGAGGGGLEGNKSVFKVPGLEISTPSLKTHAEYEVEGAHIRQRGPLDLEGPGRDGWKRTEDHSNAEAGKRYKVKIPKFGLFLPKAGLEAPEGLAGEEAEAKRGLLALGRPKEKGTEGSSELLKREEESEAKRARAKLKPKPTFGLSLSKPKLGAELNGEVEEVSSKLKVPKLGFSKAEVATQLNGERVEVLLQEGASKLGKIRLPQVELLSPSKVAETDPELNLKLVKADEAKEEAHRGSTISTALKAAKFKSPRITLSGFKKRNGELAPEATLAPLPHMETGSLGTPTKGESSTKFRFPKLALSSRSQGVLEISEHQQDQGGLNFRLPAVAFSAESSPHEVAEDPRRPGEKEAAAAAAAL</sequence>
<feature type="compositionally biased region" description="Polar residues" evidence="3">
    <location>
        <begin position="1466"/>
        <end position="1475"/>
    </location>
</feature>
<protein>
    <submittedName>
        <fullName evidence="6">Periaxin</fullName>
    </submittedName>
</protein>
<keyword evidence="2" id="KW-0539">Nucleus</keyword>
<evidence type="ECO:0000256" key="2">
    <source>
        <dbReference type="ARBA" id="ARBA00023242"/>
    </source>
</evidence>
<dbReference type="InterPro" id="IPR036034">
    <property type="entry name" value="PDZ_sf"/>
</dbReference>
<dbReference type="OMA" id="EMKLPRM"/>
<feature type="compositionally biased region" description="Polar residues" evidence="3">
    <location>
        <begin position="1758"/>
        <end position="1770"/>
    </location>
</feature>
<dbReference type="InterPro" id="IPR001478">
    <property type="entry name" value="PDZ"/>
</dbReference>
<feature type="region of interest" description="Disordered" evidence="3">
    <location>
        <begin position="1736"/>
        <end position="1770"/>
    </location>
</feature>
<feature type="region of interest" description="Disordered" evidence="3">
    <location>
        <begin position="1293"/>
        <end position="1313"/>
    </location>
</feature>
<organism evidence="5 6">
    <name type="scientific">Python bivittatus</name>
    <name type="common">Burmese python</name>
    <name type="synonym">Python molurus bivittatus</name>
    <dbReference type="NCBI Taxonomy" id="176946"/>
    <lineage>
        <taxon>Eukaryota</taxon>
        <taxon>Metazoa</taxon>
        <taxon>Chordata</taxon>
        <taxon>Craniata</taxon>
        <taxon>Vertebrata</taxon>
        <taxon>Euteleostomi</taxon>
        <taxon>Lepidosauria</taxon>
        <taxon>Squamata</taxon>
        <taxon>Bifurcata</taxon>
        <taxon>Unidentata</taxon>
        <taxon>Episquamata</taxon>
        <taxon>Toxicofera</taxon>
        <taxon>Serpentes</taxon>
        <taxon>Henophidia</taxon>
        <taxon>Pythonidae</taxon>
        <taxon>Python</taxon>
    </lineage>
</organism>
<feature type="region of interest" description="Disordered" evidence="3">
    <location>
        <begin position="1809"/>
        <end position="1835"/>
    </location>
</feature>
<feature type="region of interest" description="Disordered" evidence="3">
    <location>
        <begin position="1465"/>
        <end position="1484"/>
    </location>
</feature>
<keyword evidence="5" id="KW-1185">Reference proteome</keyword>
<dbReference type="KEGG" id="pbi:103053387"/>
<dbReference type="InterPro" id="IPR052082">
    <property type="entry name" value="Myelin_sheath_structural"/>
</dbReference>
<dbReference type="RefSeq" id="XP_007433846.1">
    <property type="nucleotide sequence ID" value="XM_007433784.2"/>
</dbReference>
<evidence type="ECO:0000256" key="3">
    <source>
        <dbReference type="SAM" id="MobiDB-lite"/>
    </source>
</evidence>
<dbReference type="Proteomes" id="UP000695026">
    <property type="component" value="Unplaced"/>
</dbReference>
<reference evidence="6" key="1">
    <citation type="submission" date="2025-08" db="UniProtKB">
        <authorList>
            <consortium name="RefSeq"/>
        </authorList>
    </citation>
    <scope>IDENTIFICATION</scope>
    <source>
        <tissue evidence="6">Liver</tissue>
    </source>
</reference>
<dbReference type="PROSITE" id="PS50106">
    <property type="entry name" value="PDZ"/>
    <property type="match status" value="1"/>
</dbReference>
<evidence type="ECO:0000256" key="1">
    <source>
        <dbReference type="ARBA" id="ARBA00004123"/>
    </source>
</evidence>
<feature type="domain" description="PDZ" evidence="4">
    <location>
        <begin position="20"/>
        <end position="86"/>
    </location>
</feature>
<evidence type="ECO:0000259" key="4">
    <source>
        <dbReference type="PROSITE" id="PS50106"/>
    </source>
</evidence>
<dbReference type="GeneID" id="103053387"/>
<dbReference type="GO" id="GO:0043484">
    <property type="term" value="P:regulation of RNA splicing"/>
    <property type="evidence" value="ECO:0007669"/>
    <property type="project" value="TreeGrafter"/>
</dbReference>
<dbReference type="OrthoDB" id="447516at2759"/>
<accession>A0A9F2R1V2</accession>
<feature type="compositionally biased region" description="Basic and acidic residues" evidence="3">
    <location>
        <begin position="1583"/>
        <end position="1606"/>
    </location>
</feature>
<comment type="subcellular location">
    <subcellularLocation>
        <location evidence="1">Nucleus</location>
    </subcellularLocation>
</comment>
<feature type="region of interest" description="Disordered" evidence="3">
    <location>
        <begin position="1514"/>
        <end position="1536"/>
    </location>
</feature>
<dbReference type="PANTHER" id="PTHR23348:SF42">
    <property type="entry name" value="PERIAXIN"/>
    <property type="match status" value="1"/>
</dbReference>
<gene>
    <name evidence="6" type="primary">PRX</name>
</gene>
<name>A0A9F2R1V2_PYTBI</name>
<evidence type="ECO:0000313" key="5">
    <source>
        <dbReference type="Proteomes" id="UP000695026"/>
    </source>
</evidence>
<dbReference type="GO" id="GO:0005737">
    <property type="term" value="C:cytoplasm"/>
    <property type="evidence" value="ECO:0007669"/>
    <property type="project" value="TreeGrafter"/>
</dbReference>
<dbReference type="PANTHER" id="PTHR23348">
    <property type="entry name" value="PERIAXIN/AHNAK"/>
    <property type="match status" value="1"/>
</dbReference>
<feature type="compositionally biased region" description="Basic and acidic residues" evidence="3">
    <location>
        <begin position="1812"/>
        <end position="1828"/>
    </location>
</feature>
<dbReference type="SUPFAM" id="SSF50156">
    <property type="entry name" value="PDZ domain-like"/>
    <property type="match status" value="1"/>
</dbReference>
<evidence type="ECO:0000313" key="6">
    <source>
        <dbReference type="RefSeq" id="XP_007433846.1"/>
    </source>
</evidence>
<feature type="region of interest" description="Disordered" evidence="3">
    <location>
        <begin position="949"/>
        <end position="991"/>
    </location>
</feature>
<dbReference type="SMART" id="SM00228">
    <property type="entry name" value="PDZ"/>
    <property type="match status" value="1"/>
</dbReference>
<feature type="region of interest" description="Disordered" evidence="3">
    <location>
        <begin position="1007"/>
        <end position="1032"/>
    </location>
</feature>
<proteinExistence type="predicted"/>